<comment type="caution">
    <text evidence="1">The sequence shown here is derived from an EMBL/GenBank/DDBJ whole genome shotgun (WGS) entry which is preliminary data.</text>
</comment>
<evidence type="ECO:0000313" key="1">
    <source>
        <dbReference type="EMBL" id="MPN45972.1"/>
    </source>
</evidence>
<dbReference type="AlphaFoldDB" id="A0A645I5C8"/>
<proteinExistence type="predicted"/>
<sequence length="39" mass="4643">MNVFDQDMVPRLMKTREGKKAIINVLKEEATLVRRILER</sequence>
<organism evidence="1">
    <name type="scientific">bioreactor metagenome</name>
    <dbReference type="NCBI Taxonomy" id="1076179"/>
    <lineage>
        <taxon>unclassified sequences</taxon>
        <taxon>metagenomes</taxon>
        <taxon>ecological metagenomes</taxon>
    </lineage>
</organism>
<accession>A0A645I5C8</accession>
<dbReference type="EMBL" id="VSSQ01106242">
    <property type="protein sequence ID" value="MPN45972.1"/>
    <property type="molecule type" value="Genomic_DNA"/>
</dbReference>
<gene>
    <name evidence="1" type="ORF">SDC9_193551</name>
</gene>
<name>A0A645I5C8_9ZZZZ</name>
<protein>
    <submittedName>
        <fullName evidence="1">Uncharacterized protein</fullName>
    </submittedName>
</protein>
<reference evidence="1" key="1">
    <citation type="submission" date="2019-08" db="EMBL/GenBank/DDBJ databases">
        <authorList>
            <person name="Kucharzyk K."/>
            <person name="Murdoch R.W."/>
            <person name="Higgins S."/>
            <person name="Loffler F."/>
        </authorList>
    </citation>
    <scope>NUCLEOTIDE SEQUENCE</scope>
</reference>